<evidence type="ECO:0000313" key="3">
    <source>
        <dbReference type="EMBL" id="CAD77335.1"/>
    </source>
</evidence>
<accession>Q7UJC3</accession>
<dbReference type="EnsemblBacteria" id="CAD77335">
    <property type="protein sequence ID" value="CAD77335"/>
    <property type="gene ID" value="RB11985"/>
</dbReference>
<dbReference type="KEGG" id="rba:RB11985"/>
<dbReference type="InParanoid" id="Q7UJC3"/>
<dbReference type="HOGENOM" id="CLU_026673_3_1_0"/>
<reference evidence="3 4" key="1">
    <citation type="journal article" date="2003" name="Proc. Natl. Acad. Sci. U.S.A.">
        <title>Complete genome sequence of the marine planctomycete Pirellula sp. strain 1.</title>
        <authorList>
            <person name="Gloeckner F.O."/>
            <person name="Kube M."/>
            <person name="Bauer M."/>
            <person name="Teeling H."/>
            <person name="Lombardot T."/>
            <person name="Ludwig W."/>
            <person name="Gade D."/>
            <person name="Beck A."/>
            <person name="Borzym K."/>
            <person name="Heitmann K."/>
            <person name="Rabus R."/>
            <person name="Schlesner H."/>
            <person name="Amann R."/>
            <person name="Reinhardt R."/>
        </authorList>
    </citation>
    <scope>NUCLEOTIDE SEQUENCE [LARGE SCALE GENOMIC DNA]</scope>
    <source>
        <strain evidence="4">DSM 10527 / NCIMB 13988 / SH1</strain>
    </source>
</reference>
<feature type="domain" description="Enoyl reductase (ER)" evidence="2">
    <location>
        <begin position="13"/>
        <end position="331"/>
    </location>
</feature>
<evidence type="ECO:0000259" key="2">
    <source>
        <dbReference type="SMART" id="SM00829"/>
    </source>
</evidence>
<dbReference type="EMBL" id="BX294154">
    <property type="protein sequence ID" value="CAD77335.1"/>
    <property type="molecule type" value="Genomic_DNA"/>
</dbReference>
<dbReference type="FunCoup" id="Q7UJC3">
    <property type="interactions" value="484"/>
</dbReference>
<dbReference type="PANTHER" id="PTHR44154">
    <property type="entry name" value="QUINONE OXIDOREDUCTASE"/>
    <property type="match status" value="1"/>
</dbReference>
<evidence type="ECO:0000256" key="1">
    <source>
        <dbReference type="ARBA" id="ARBA00022857"/>
    </source>
</evidence>
<organism evidence="3 4">
    <name type="scientific">Rhodopirellula baltica (strain DSM 10527 / NCIMB 13988 / SH1)</name>
    <dbReference type="NCBI Taxonomy" id="243090"/>
    <lineage>
        <taxon>Bacteria</taxon>
        <taxon>Pseudomonadati</taxon>
        <taxon>Planctomycetota</taxon>
        <taxon>Planctomycetia</taxon>
        <taxon>Pirellulales</taxon>
        <taxon>Pirellulaceae</taxon>
        <taxon>Rhodopirellula</taxon>
    </lineage>
</organism>
<keyword evidence="1" id="KW-0521">NADP</keyword>
<dbReference type="GO" id="GO:0003960">
    <property type="term" value="F:quinone reductase (NADPH) activity"/>
    <property type="evidence" value="ECO:0007669"/>
    <property type="project" value="UniProtKB-EC"/>
</dbReference>
<dbReference type="Pfam" id="PF00107">
    <property type="entry name" value="ADH_zinc_N"/>
    <property type="match status" value="1"/>
</dbReference>
<dbReference type="InterPro" id="IPR013149">
    <property type="entry name" value="ADH-like_C"/>
</dbReference>
<dbReference type="Pfam" id="PF08240">
    <property type="entry name" value="ADH_N"/>
    <property type="match status" value="1"/>
</dbReference>
<dbReference type="STRING" id="243090.RB11985"/>
<gene>
    <name evidence="3" type="ordered locus">RB11985</name>
</gene>
<dbReference type="eggNOG" id="COG0604">
    <property type="taxonomic scope" value="Bacteria"/>
</dbReference>
<dbReference type="SUPFAM" id="SSF50129">
    <property type="entry name" value="GroES-like"/>
    <property type="match status" value="1"/>
</dbReference>
<dbReference type="PANTHER" id="PTHR44154:SF1">
    <property type="entry name" value="QUINONE OXIDOREDUCTASE"/>
    <property type="match status" value="1"/>
</dbReference>
<dbReference type="CDD" id="cd08253">
    <property type="entry name" value="zeta_crystallin"/>
    <property type="match status" value="1"/>
</dbReference>
<keyword evidence="3" id="KW-0560">Oxidoreductase</keyword>
<sequence>MHPMKAAFITETGPADALQVGELPDPTPGPGQVVIRVYASAINPIDTYIRNGTIAMELPLPFVPGCDAAGVVESVGPGVKRLSIGDRVWCTNQGLLGRQGTLSELIAVDEHWTFKLPEPVPYEDAAACALVGVTAHLGLFREAQLEPGETILVIGGSGGVGSMVVQMAAATGARVITTAGSEAKAQVCRDLGAEEVILYKDESIADRTKAFAPDGVNVLWETRREPDFDMAIDLMAGRGRMVLMAGRDAKPAFPVGPFYVKECSLHGFVMFKATPMEMKNAAEDISQWLASGKLSANISARFSLDEAAQAHALQESATLEDSSQLAGKIIVTLNT</sequence>
<dbReference type="InterPro" id="IPR011032">
    <property type="entry name" value="GroES-like_sf"/>
</dbReference>
<dbReference type="InterPro" id="IPR036291">
    <property type="entry name" value="NAD(P)-bd_dom_sf"/>
</dbReference>
<dbReference type="Gene3D" id="3.40.50.720">
    <property type="entry name" value="NAD(P)-binding Rossmann-like Domain"/>
    <property type="match status" value="1"/>
</dbReference>
<dbReference type="EC" id="1.6.5.5" evidence="3"/>
<keyword evidence="4" id="KW-1185">Reference proteome</keyword>
<dbReference type="InterPro" id="IPR020843">
    <property type="entry name" value="ER"/>
</dbReference>
<dbReference type="SMART" id="SM00829">
    <property type="entry name" value="PKS_ER"/>
    <property type="match status" value="1"/>
</dbReference>
<dbReference type="InterPro" id="IPR051603">
    <property type="entry name" value="Zinc-ADH_QOR/CCCR"/>
</dbReference>
<name>Q7UJC3_RHOBA</name>
<evidence type="ECO:0000313" key="4">
    <source>
        <dbReference type="Proteomes" id="UP000001025"/>
    </source>
</evidence>
<proteinExistence type="predicted"/>
<dbReference type="InterPro" id="IPR013154">
    <property type="entry name" value="ADH-like_N"/>
</dbReference>
<dbReference type="Proteomes" id="UP000001025">
    <property type="component" value="Chromosome"/>
</dbReference>
<dbReference type="OrthoDB" id="9787435at2"/>
<dbReference type="Gene3D" id="3.90.180.10">
    <property type="entry name" value="Medium-chain alcohol dehydrogenases, catalytic domain"/>
    <property type="match status" value="1"/>
</dbReference>
<dbReference type="AlphaFoldDB" id="Q7UJC3"/>
<dbReference type="PATRIC" id="fig|243090.15.peg.5792"/>
<dbReference type="SUPFAM" id="SSF51735">
    <property type="entry name" value="NAD(P)-binding Rossmann-fold domains"/>
    <property type="match status" value="1"/>
</dbReference>
<protein>
    <submittedName>
        <fullName evidence="3">Quinone oxidoreductase</fullName>
        <ecNumber evidence="3">1.6.5.5</ecNumber>
    </submittedName>
</protein>